<keyword evidence="2" id="KW-0472">Membrane</keyword>
<feature type="compositionally biased region" description="Polar residues" evidence="1">
    <location>
        <begin position="223"/>
        <end position="234"/>
    </location>
</feature>
<keyword evidence="2" id="KW-1133">Transmembrane helix</keyword>
<evidence type="ECO:0000256" key="2">
    <source>
        <dbReference type="SAM" id="Phobius"/>
    </source>
</evidence>
<sequence>MNDEYREKPATSALLVTNVILGSFILLIIGVSVYFESFYQSEINPQAAQPYVSVARERLQRHSETISTEAAGIAEEIGPPIVDAVYAQVAEDYPRYIRTFKSEGQEYLGNVEQEFMKQVKARYAGYLRRHRNIVKEEFPEHASDENVEAVLADFEQTFDRLVKRYYLDKFRQQADRTVSLWKEVKPVPMPGPDQPSLNEQLADYASDWAVLAFADQVDEQLTSAGPLNARTTQVERLPVETRPTRKEE</sequence>
<feature type="compositionally biased region" description="Basic and acidic residues" evidence="1">
    <location>
        <begin position="237"/>
        <end position="248"/>
    </location>
</feature>
<feature type="region of interest" description="Disordered" evidence="1">
    <location>
        <begin position="223"/>
        <end position="248"/>
    </location>
</feature>
<organism evidence="3 4">
    <name type="scientific">Anatilimnocola aggregata</name>
    <dbReference type="NCBI Taxonomy" id="2528021"/>
    <lineage>
        <taxon>Bacteria</taxon>
        <taxon>Pseudomonadati</taxon>
        <taxon>Planctomycetota</taxon>
        <taxon>Planctomycetia</taxon>
        <taxon>Pirellulales</taxon>
        <taxon>Pirellulaceae</taxon>
        <taxon>Anatilimnocola</taxon>
    </lineage>
</organism>
<dbReference type="EMBL" id="CP036274">
    <property type="protein sequence ID" value="QDU28666.1"/>
    <property type="molecule type" value="Genomic_DNA"/>
</dbReference>
<proteinExistence type="predicted"/>
<keyword evidence="2" id="KW-0812">Transmembrane</keyword>
<dbReference type="Proteomes" id="UP000315017">
    <property type="component" value="Chromosome"/>
</dbReference>
<protein>
    <submittedName>
        <fullName evidence="3">Uncharacterized protein</fullName>
    </submittedName>
</protein>
<accession>A0A517YEJ9</accession>
<evidence type="ECO:0000313" key="4">
    <source>
        <dbReference type="Proteomes" id="UP000315017"/>
    </source>
</evidence>
<evidence type="ECO:0000313" key="3">
    <source>
        <dbReference type="EMBL" id="QDU28666.1"/>
    </source>
</evidence>
<name>A0A517YEJ9_9BACT</name>
<dbReference type="OrthoDB" id="272114at2"/>
<reference evidence="3 4" key="1">
    <citation type="submission" date="2019-02" db="EMBL/GenBank/DDBJ databases">
        <title>Deep-cultivation of Planctomycetes and their phenomic and genomic characterization uncovers novel biology.</title>
        <authorList>
            <person name="Wiegand S."/>
            <person name="Jogler M."/>
            <person name="Boedeker C."/>
            <person name="Pinto D."/>
            <person name="Vollmers J."/>
            <person name="Rivas-Marin E."/>
            <person name="Kohn T."/>
            <person name="Peeters S.H."/>
            <person name="Heuer A."/>
            <person name="Rast P."/>
            <person name="Oberbeckmann S."/>
            <person name="Bunk B."/>
            <person name="Jeske O."/>
            <person name="Meyerdierks A."/>
            <person name="Storesund J.E."/>
            <person name="Kallscheuer N."/>
            <person name="Luecker S."/>
            <person name="Lage O.M."/>
            <person name="Pohl T."/>
            <person name="Merkel B.J."/>
            <person name="Hornburger P."/>
            <person name="Mueller R.-W."/>
            <person name="Bruemmer F."/>
            <person name="Labrenz M."/>
            <person name="Spormann A.M."/>
            <person name="Op den Camp H."/>
            <person name="Overmann J."/>
            <person name="Amann R."/>
            <person name="Jetten M.S.M."/>
            <person name="Mascher T."/>
            <person name="Medema M.H."/>
            <person name="Devos D.P."/>
            <person name="Kaster A.-K."/>
            <person name="Ovreas L."/>
            <person name="Rohde M."/>
            <person name="Galperin M.Y."/>
            <person name="Jogler C."/>
        </authorList>
    </citation>
    <scope>NUCLEOTIDE SEQUENCE [LARGE SCALE GENOMIC DNA]</scope>
    <source>
        <strain evidence="3 4">ETA_A8</strain>
    </source>
</reference>
<evidence type="ECO:0000256" key="1">
    <source>
        <dbReference type="SAM" id="MobiDB-lite"/>
    </source>
</evidence>
<keyword evidence="4" id="KW-1185">Reference proteome</keyword>
<dbReference type="KEGG" id="aagg:ETAA8_37690"/>
<feature type="transmembrane region" description="Helical" evidence="2">
    <location>
        <begin position="12"/>
        <end position="35"/>
    </location>
</feature>
<dbReference type="AlphaFoldDB" id="A0A517YEJ9"/>
<dbReference type="RefSeq" id="WP_145091339.1">
    <property type="nucleotide sequence ID" value="NZ_CP036274.1"/>
</dbReference>
<gene>
    <name evidence="3" type="ORF">ETAA8_37690</name>
</gene>